<evidence type="ECO:0000259" key="2">
    <source>
        <dbReference type="Pfam" id="PF13439"/>
    </source>
</evidence>
<accession>A0ABD5PAE7</accession>
<reference evidence="3 4" key="1">
    <citation type="journal article" date="2019" name="Int. J. Syst. Evol. Microbiol.">
        <title>The Global Catalogue of Microorganisms (GCM) 10K type strain sequencing project: providing services to taxonomists for standard genome sequencing and annotation.</title>
        <authorList>
            <consortium name="The Broad Institute Genomics Platform"/>
            <consortium name="The Broad Institute Genome Sequencing Center for Infectious Disease"/>
            <person name="Wu L."/>
            <person name="Ma J."/>
        </authorList>
    </citation>
    <scope>NUCLEOTIDE SEQUENCE [LARGE SCALE GENOMIC DNA]</scope>
    <source>
        <strain evidence="3 4">CGMCC 1.12553</strain>
    </source>
</reference>
<feature type="domain" description="Glycosyltransferase subfamily 4-like N-terminal" evidence="2">
    <location>
        <begin position="13"/>
        <end position="169"/>
    </location>
</feature>
<evidence type="ECO:0000313" key="4">
    <source>
        <dbReference type="Proteomes" id="UP001595921"/>
    </source>
</evidence>
<dbReference type="CDD" id="cd03801">
    <property type="entry name" value="GT4_PimA-like"/>
    <property type="match status" value="1"/>
</dbReference>
<dbReference type="GO" id="GO:0016757">
    <property type="term" value="F:glycosyltransferase activity"/>
    <property type="evidence" value="ECO:0007669"/>
    <property type="project" value="UniProtKB-KW"/>
</dbReference>
<dbReference type="AlphaFoldDB" id="A0ABD5PAE7"/>
<feature type="domain" description="Glycosyl transferase family 1" evidence="1">
    <location>
        <begin position="184"/>
        <end position="339"/>
    </location>
</feature>
<dbReference type="PANTHER" id="PTHR45947:SF13">
    <property type="entry name" value="TRANSFERASE"/>
    <property type="match status" value="1"/>
</dbReference>
<dbReference type="RefSeq" id="WP_267621988.1">
    <property type="nucleotide sequence ID" value="NZ_JAODIW010000006.1"/>
</dbReference>
<dbReference type="Proteomes" id="UP001595921">
    <property type="component" value="Unassembled WGS sequence"/>
</dbReference>
<protein>
    <submittedName>
        <fullName evidence="3">Glycosyltransferase family 4 protein</fullName>
        <ecNumber evidence="3">2.4.-.-</ecNumber>
    </submittedName>
</protein>
<dbReference type="SUPFAM" id="SSF53756">
    <property type="entry name" value="UDP-Glycosyltransferase/glycogen phosphorylase"/>
    <property type="match status" value="1"/>
</dbReference>
<dbReference type="EMBL" id="JBHSDS010000003">
    <property type="protein sequence ID" value="MFC4357704.1"/>
    <property type="molecule type" value="Genomic_DNA"/>
</dbReference>
<keyword evidence="3" id="KW-0328">Glycosyltransferase</keyword>
<dbReference type="Pfam" id="PF00534">
    <property type="entry name" value="Glycos_transf_1"/>
    <property type="match status" value="1"/>
</dbReference>
<keyword evidence="3" id="KW-0808">Transferase</keyword>
<organism evidence="3 4">
    <name type="scientific">Halobium salinum</name>
    <dbReference type="NCBI Taxonomy" id="1364940"/>
    <lineage>
        <taxon>Archaea</taxon>
        <taxon>Methanobacteriati</taxon>
        <taxon>Methanobacteriota</taxon>
        <taxon>Stenosarchaea group</taxon>
        <taxon>Halobacteria</taxon>
        <taxon>Halobacteriales</taxon>
        <taxon>Haloferacaceae</taxon>
        <taxon>Halobium</taxon>
    </lineage>
</organism>
<keyword evidence="4" id="KW-1185">Reference proteome</keyword>
<name>A0ABD5PAE7_9EURY</name>
<dbReference type="EC" id="2.4.-.-" evidence="3"/>
<dbReference type="InterPro" id="IPR028098">
    <property type="entry name" value="Glyco_trans_4-like_N"/>
</dbReference>
<proteinExistence type="predicted"/>
<gene>
    <name evidence="3" type="ORF">ACFO0N_07045</name>
</gene>
<dbReference type="Gene3D" id="3.40.50.2000">
    <property type="entry name" value="Glycogen Phosphorylase B"/>
    <property type="match status" value="2"/>
</dbReference>
<dbReference type="InterPro" id="IPR050194">
    <property type="entry name" value="Glycosyltransferase_grp1"/>
</dbReference>
<evidence type="ECO:0000313" key="3">
    <source>
        <dbReference type="EMBL" id="MFC4357704.1"/>
    </source>
</evidence>
<comment type="caution">
    <text evidence="3">The sequence shown here is derived from an EMBL/GenBank/DDBJ whole genome shotgun (WGS) entry which is preliminary data.</text>
</comment>
<dbReference type="InterPro" id="IPR001296">
    <property type="entry name" value="Glyco_trans_1"/>
</dbReference>
<sequence length="376" mass="41804">MRILIVNDYFEQVGGVEVYVHRVKDLLRERGHEVAVVGGKETNSVVAGYVRSLYSFRYQRRIMDAVDQFDPDLVFCHSVIYNISPSFLRPLHRRGVPVVLTVHELNGLSFRRYPNLPPAFVLPSLLRKLLHRPLIERYVDAFVAPSSIARHQLETEVGVDNVSVIRNPVFWEVASEPPSFGSGRVLYIGRLDRKKGVHVLVAAFADLVLRMGTGTAPTLEIVGTGEELSVLRSLVSQHSIEEHVTFTGHLDHEAVRGRYRDADVFVLPSIIEENCPLTVMEAMCQGVPVVTTDFGGQRELVAGHGCARLVPPGDADALGQTLYDLLDDVSTLTEMGRNAVDAAADFSKERHATQLESLFQGLVSDRRVTCQPVRSE</sequence>
<dbReference type="PANTHER" id="PTHR45947">
    <property type="entry name" value="SULFOQUINOVOSYL TRANSFERASE SQD2"/>
    <property type="match status" value="1"/>
</dbReference>
<evidence type="ECO:0000259" key="1">
    <source>
        <dbReference type="Pfam" id="PF00534"/>
    </source>
</evidence>
<dbReference type="Pfam" id="PF13439">
    <property type="entry name" value="Glyco_transf_4"/>
    <property type="match status" value="1"/>
</dbReference>